<reference evidence="2 3" key="1">
    <citation type="submission" date="2016-12" db="EMBL/GenBank/DDBJ databases">
        <title>Genomic comparison of strains in the 'Actinomyces naeslundii' group.</title>
        <authorList>
            <person name="Mughal S.R."/>
            <person name="Do T."/>
            <person name="Gilbert S.C."/>
            <person name="Witherden E.A."/>
            <person name="Didelot X."/>
            <person name="Beighton D."/>
        </authorList>
    </citation>
    <scope>NUCLEOTIDE SEQUENCE [LARGE SCALE GENOMIC DNA]</scope>
    <source>
        <strain evidence="2 3">S24V</strain>
    </source>
</reference>
<feature type="compositionally biased region" description="Basic and acidic residues" evidence="1">
    <location>
        <begin position="286"/>
        <end position="305"/>
    </location>
</feature>
<evidence type="ECO:0008006" key="4">
    <source>
        <dbReference type="Google" id="ProtNLM"/>
    </source>
</evidence>
<protein>
    <recommendedName>
        <fullName evidence="4">DUF3800 domain-containing protein</fullName>
    </recommendedName>
</protein>
<sequence>MLLAYIDETGEPGAYVGPDHSRYKTSAAFGYAGFVVPEAAARDVGGRFQCEKLTLFSTEIGDLEHPGRWERKGASIFRPKTLESFPQQLRVFNGLVGYLRRRGGRLFYYADEKPVGTPKQTRLDPAVRESQAMAETLNRLARYADGRDDHLLVLIDQINEKTRIERLSSMYGHIFSRAADHPEMRRIVEPPMHIDSKLSANIQFADWVAACVTRAIDYQLVRTSRHQWVTDGRLFSNLGGAFTFESKLHLHNRSLNDIHHSRLFDRSRPLHPQPEGQLLGSSVDPDIARKMRGIAESRQRRPSDR</sequence>
<dbReference type="InterPro" id="IPR024524">
    <property type="entry name" value="DUF3800"/>
</dbReference>
<proteinExistence type="predicted"/>
<evidence type="ECO:0000313" key="2">
    <source>
        <dbReference type="EMBL" id="OLO53927.1"/>
    </source>
</evidence>
<name>A0A1Q8VZD3_9ACTO</name>
<gene>
    <name evidence="2" type="ORF">BKH30_04565</name>
</gene>
<evidence type="ECO:0000313" key="3">
    <source>
        <dbReference type="Proteomes" id="UP000186855"/>
    </source>
</evidence>
<dbReference type="Proteomes" id="UP000186855">
    <property type="component" value="Unassembled WGS sequence"/>
</dbReference>
<dbReference type="EMBL" id="MSKI01000044">
    <property type="protein sequence ID" value="OLO53927.1"/>
    <property type="molecule type" value="Genomic_DNA"/>
</dbReference>
<dbReference type="Pfam" id="PF12686">
    <property type="entry name" value="DUF3800"/>
    <property type="match status" value="1"/>
</dbReference>
<evidence type="ECO:0000256" key="1">
    <source>
        <dbReference type="SAM" id="MobiDB-lite"/>
    </source>
</evidence>
<comment type="caution">
    <text evidence="2">The sequence shown here is derived from an EMBL/GenBank/DDBJ whole genome shotgun (WGS) entry which is preliminary data.</text>
</comment>
<accession>A0A1Q8VZD3</accession>
<dbReference type="AlphaFoldDB" id="A0A1Q8VZD3"/>
<organism evidence="2 3">
    <name type="scientific">Actinomyces oris</name>
    <dbReference type="NCBI Taxonomy" id="544580"/>
    <lineage>
        <taxon>Bacteria</taxon>
        <taxon>Bacillati</taxon>
        <taxon>Actinomycetota</taxon>
        <taxon>Actinomycetes</taxon>
        <taxon>Actinomycetales</taxon>
        <taxon>Actinomycetaceae</taxon>
        <taxon>Actinomyces</taxon>
    </lineage>
</organism>
<feature type="region of interest" description="Disordered" evidence="1">
    <location>
        <begin position="266"/>
        <end position="305"/>
    </location>
</feature>